<feature type="transmembrane region" description="Helical" evidence="19">
    <location>
        <begin position="403"/>
        <end position="425"/>
    </location>
</feature>
<dbReference type="InterPro" id="IPR023615">
    <property type="entry name" value="Cyt_c_Oxase_su1_BS"/>
</dbReference>
<dbReference type="Gene3D" id="1.20.210.10">
    <property type="entry name" value="Cytochrome c oxidase-like, subunit I domain"/>
    <property type="match status" value="1"/>
</dbReference>
<evidence type="ECO:0000256" key="17">
    <source>
        <dbReference type="ARBA" id="ARBA00047816"/>
    </source>
</evidence>
<dbReference type="InterPro" id="IPR023616">
    <property type="entry name" value="Cyt_c_oxase-like_su1_dom"/>
</dbReference>
<evidence type="ECO:0000256" key="13">
    <source>
        <dbReference type="ARBA" id="ARBA00022989"/>
    </source>
</evidence>
<keyword evidence="16 19" id="KW-0472">Membrane</keyword>
<feature type="transmembrane region" description="Helical" evidence="19">
    <location>
        <begin position="270"/>
        <end position="289"/>
    </location>
</feature>
<evidence type="ECO:0000256" key="7">
    <source>
        <dbReference type="ARBA" id="ARBA00022617"/>
    </source>
</evidence>
<dbReference type="InterPro" id="IPR035973">
    <property type="entry name" value="Cyt_c_oxidase_su3-like_sf"/>
</dbReference>
<evidence type="ECO:0000256" key="9">
    <source>
        <dbReference type="ARBA" id="ARBA00022692"/>
    </source>
</evidence>
<evidence type="ECO:0000313" key="21">
    <source>
        <dbReference type="EMBL" id="MCX2721553.1"/>
    </source>
</evidence>
<accession>A0ABT3QXI6</accession>
<dbReference type="InterPro" id="IPR036927">
    <property type="entry name" value="Cyt_c_oxase-like_su1_sf"/>
</dbReference>
<dbReference type="PANTHER" id="PTHR10422:SF35">
    <property type="entry name" value="CYTOCHROME BO(3) UBIQUINOL OXIDASE SUBUNIT 1"/>
    <property type="match status" value="1"/>
</dbReference>
<keyword evidence="22" id="KW-1185">Reference proteome</keyword>
<comment type="caution">
    <text evidence="21">The sequence shown here is derived from an EMBL/GenBank/DDBJ whole genome shotgun (WGS) entry which is preliminary data.</text>
</comment>
<sequence length="845" mass="92039">MSRTEDTLPNPEPRSEAEVEELRRIWATPGGFKLVTAVNNTVIGLLYIGTAFLMFLLAGGLALLMRTQLAVPENDFIGQDLYNQMFTVHGTTMMFLFAVPAVEALGVMLLPQMLAARDLPFPRLSAFAIWAYVVGGLVFFSTIFYDLAPKGGWFMYTPLTLKEFSPGDNADFWLLGIGFIEISAIAGAIEIVVGTLRTRPPGMSLTKMPIFAWSMLIFAAMIMFAFPAVILGTMLLEIERSFGWPFFTAAKGGDPLLWQHLFWFFGHPEVYIIFLPAAGLVSMIVPAMAQRPLIGYRLIVVALVGTGFFSFGLWVHHMFTTGIPSLSLAFFSAASMAVAVPSGIQVFSWIATMAASKGRFRITTPSLFVLGFLAIFTIGGLTGVMVAIVPLDFQVHDSYFVVAHFHYVLIGGMVFPLFATFYYWMPMATGRLLSERAGRWVFWLMFAGFNISFFPMHLTGLKGMPRRVWTYPEGVGWDWLNMVSTIGAYVLAAGVAVFVVDVARSLRRPADAPDNPWNAGTLEWLPNDVYSTRSIPLITSREPLWDQPDLPRQVRSGQHFLPNAPTGGRETIVTSAIEARPQYIIQMPGPGWEHLVAAVFTAAFFLLLTVKIVVPAIVCGVIAVAACLVWVWGLDPGPSKGSVEIGGGLTVPTYASGPSSHSWWAMVVLVFVAGSLYVAFIFSYLYLWVVSPDIWAPQGSPSLPPLFWPVAGAVLACGGAAAMKAAGRLLPEPGTGGATAPLLNCVGALALAGAVVLEVYGHWQTGLRPTENAYGALVYMQSALNGQVAFVILIMSGFAIARMLTGRLDRVRRVSFDNCAVLYYYAAAQLLFGLLLIHGFPRGAA</sequence>
<feature type="transmembrane region" description="Helical" evidence="19">
    <location>
        <begin position="479"/>
        <end position="500"/>
    </location>
</feature>
<gene>
    <name evidence="21" type="primary">ctaD</name>
    <name evidence="21" type="ORF">ON753_03905</name>
</gene>
<evidence type="ECO:0000256" key="18">
    <source>
        <dbReference type="RuleBase" id="RU000370"/>
    </source>
</evidence>
<evidence type="ECO:0000256" key="6">
    <source>
        <dbReference type="ARBA" id="ARBA00022475"/>
    </source>
</evidence>
<evidence type="ECO:0000256" key="5">
    <source>
        <dbReference type="ARBA" id="ARBA00022448"/>
    </source>
</evidence>
<dbReference type="PRINTS" id="PR01165">
    <property type="entry name" value="CYCOXIDASEI"/>
</dbReference>
<feature type="transmembrane region" description="Helical" evidence="19">
    <location>
        <begin position="614"/>
        <end position="634"/>
    </location>
</feature>
<evidence type="ECO:0000256" key="8">
    <source>
        <dbReference type="ARBA" id="ARBA00022660"/>
    </source>
</evidence>
<keyword evidence="9 18" id="KW-0812">Transmembrane</keyword>
<keyword evidence="11" id="KW-1278">Translocase</keyword>
<feature type="transmembrane region" description="Helical" evidence="19">
    <location>
        <begin position="85"/>
        <end position="109"/>
    </location>
</feature>
<proteinExistence type="inferred from homology"/>
<dbReference type="EC" id="7.1.1.9" evidence="4"/>
<comment type="catalytic activity">
    <reaction evidence="17">
        <text>4 Fe(II)-[cytochrome c] + O2 + 8 H(+)(in) = 4 Fe(III)-[cytochrome c] + 2 H2O + 4 H(+)(out)</text>
        <dbReference type="Rhea" id="RHEA:11436"/>
        <dbReference type="Rhea" id="RHEA-COMP:10350"/>
        <dbReference type="Rhea" id="RHEA-COMP:14399"/>
        <dbReference type="ChEBI" id="CHEBI:15377"/>
        <dbReference type="ChEBI" id="CHEBI:15378"/>
        <dbReference type="ChEBI" id="CHEBI:15379"/>
        <dbReference type="ChEBI" id="CHEBI:29033"/>
        <dbReference type="ChEBI" id="CHEBI:29034"/>
        <dbReference type="EC" id="7.1.1.9"/>
    </reaction>
</comment>
<dbReference type="Gene3D" id="1.20.120.80">
    <property type="entry name" value="Cytochrome c oxidase, subunit III, four-helix bundle"/>
    <property type="match status" value="1"/>
</dbReference>
<feature type="transmembrane region" description="Helical" evidence="19">
    <location>
        <begin position="822"/>
        <end position="840"/>
    </location>
</feature>
<keyword evidence="10" id="KW-0479">Metal-binding</keyword>
<feature type="domain" description="Cytochrome oxidase subunit I profile" evidence="20">
    <location>
        <begin position="20"/>
        <end position="551"/>
    </location>
</feature>
<evidence type="ECO:0000256" key="16">
    <source>
        <dbReference type="ARBA" id="ARBA00023136"/>
    </source>
</evidence>
<comment type="pathway">
    <text evidence="2">Energy metabolism; oxidative phosphorylation.</text>
</comment>
<evidence type="ECO:0000256" key="12">
    <source>
        <dbReference type="ARBA" id="ARBA00022982"/>
    </source>
</evidence>
<evidence type="ECO:0000256" key="3">
    <source>
        <dbReference type="ARBA" id="ARBA00009578"/>
    </source>
</evidence>
<feature type="transmembrane region" description="Helical" evidence="19">
    <location>
        <begin position="742"/>
        <end position="763"/>
    </location>
</feature>
<comment type="subcellular location">
    <subcellularLocation>
        <location evidence="1">Cell membrane</location>
        <topology evidence="1">Multi-pass membrane protein</topology>
    </subcellularLocation>
</comment>
<keyword evidence="13 19" id="KW-1133">Transmembrane helix</keyword>
<feature type="transmembrane region" description="Helical" evidence="19">
    <location>
        <begin position="437"/>
        <end position="459"/>
    </location>
</feature>
<feature type="transmembrane region" description="Helical" evidence="19">
    <location>
        <begin position="121"/>
        <end position="145"/>
    </location>
</feature>
<feature type="transmembrane region" description="Helical" evidence="19">
    <location>
        <begin position="706"/>
        <end position="730"/>
    </location>
</feature>
<feature type="transmembrane region" description="Helical" evidence="19">
    <location>
        <begin position="663"/>
        <end position="686"/>
    </location>
</feature>
<protein>
    <recommendedName>
        <fullName evidence="4">cytochrome-c oxidase</fullName>
        <ecNumber evidence="4">7.1.1.9</ecNumber>
    </recommendedName>
</protein>
<dbReference type="PANTHER" id="PTHR10422">
    <property type="entry name" value="CYTOCHROME C OXIDASE SUBUNIT 1"/>
    <property type="match status" value="1"/>
</dbReference>
<feature type="transmembrane region" description="Helical" evidence="19">
    <location>
        <begin position="591"/>
        <end position="608"/>
    </location>
</feature>
<dbReference type="InterPro" id="IPR000883">
    <property type="entry name" value="Cyt_C_Oxase_1"/>
</dbReference>
<dbReference type="SUPFAM" id="SSF81452">
    <property type="entry name" value="Cytochrome c oxidase subunit III-like"/>
    <property type="match status" value="1"/>
</dbReference>
<keyword evidence="5 18" id="KW-0813">Transport</keyword>
<dbReference type="PROSITE" id="PS00077">
    <property type="entry name" value="COX1_CUB"/>
    <property type="match status" value="1"/>
</dbReference>
<keyword evidence="14" id="KW-0408">Iron</keyword>
<dbReference type="SUPFAM" id="SSF81442">
    <property type="entry name" value="Cytochrome c oxidase subunit I-like"/>
    <property type="match status" value="1"/>
</dbReference>
<dbReference type="Pfam" id="PF00115">
    <property type="entry name" value="COX1"/>
    <property type="match status" value="1"/>
</dbReference>
<feature type="transmembrane region" description="Helical" evidence="19">
    <location>
        <begin position="210"/>
        <end position="236"/>
    </location>
</feature>
<feature type="transmembrane region" description="Helical" evidence="19">
    <location>
        <begin position="42"/>
        <end position="65"/>
    </location>
</feature>
<evidence type="ECO:0000256" key="2">
    <source>
        <dbReference type="ARBA" id="ARBA00004673"/>
    </source>
</evidence>
<dbReference type="PROSITE" id="PS50855">
    <property type="entry name" value="COX1"/>
    <property type="match status" value="1"/>
</dbReference>
<dbReference type="EMBL" id="JAPEVI010000002">
    <property type="protein sequence ID" value="MCX2721553.1"/>
    <property type="molecule type" value="Genomic_DNA"/>
</dbReference>
<feature type="transmembrane region" description="Helical" evidence="19">
    <location>
        <begin position="783"/>
        <end position="801"/>
    </location>
</feature>
<keyword evidence="12 18" id="KW-0249">Electron transport</keyword>
<evidence type="ECO:0000313" key="22">
    <source>
        <dbReference type="Proteomes" id="UP001300261"/>
    </source>
</evidence>
<reference evidence="21 22" key="1">
    <citation type="journal article" date="2016" name="Int. J. Syst. Evol. Microbiol.">
        <title>Labrenzia salina sp. nov., isolated from the rhizosphere of the halophyte Arthrocnemum macrostachyum.</title>
        <authorList>
            <person name="Camacho M."/>
            <person name="Redondo-Gomez S."/>
            <person name="Rodriguez-Llorente I."/>
            <person name="Rohde M."/>
            <person name="Sproer C."/>
            <person name="Schumann P."/>
            <person name="Klenk H.P."/>
            <person name="Montero-Calasanz M.D.C."/>
        </authorList>
    </citation>
    <scope>NUCLEOTIDE SEQUENCE [LARGE SCALE GENOMIC DNA]</scope>
    <source>
        <strain evidence="21 22">DSM 29163</strain>
    </source>
</reference>
<keyword evidence="6" id="KW-1003">Cell membrane</keyword>
<dbReference type="InterPro" id="IPR013833">
    <property type="entry name" value="Cyt_c_oxidase_su3_a-hlx"/>
</dbReference>
<feature type="transmembrane region" description="Helical" evidence="19">
    <location>
        <begin position="172"/>
        <end position="198"/>
    </location>
</feature>
<keyword evidence="8 18" id="KW-0679">Respiratory chain</keyword>
<dbReference type="Proteomes" id="UP001300261">
    <property type="component" value="Unassembled WGS sequence"/>
</dbReference>
<evidence type="ECO:0000256" key="1">
    <source>
        <dbReference type="ARBA" id="ARBA00004651"/>
    </source>
</evidence>
<evidence type="ECO:0000256" key="14">
    <source>
        <dbReference type="ARBA" id="ARBA00023004"/>
    </source>
</evidence>
<evidence type="ECO:0000256" key="11">
    <source>
        <dbReference type="ARBA" id="ARBA00022967"/>
    </source>
</evidence>
<evidence type="ECO:0000256" key="10">
    <source>
        <dbReference type="ARBA" id="ARBA00022723"/>
    </source>
</evidence>
<dbReference type="InterPro" id="IPR014241">
    <property type="entry name" value="Cyt_c_oxidase_su1_bac"/>
</dbReference>
<dbReference type="NCBIfam" id="TIGR02891">
    <property type="entry name" value="CtaD_CoxA"/>
    <property type="match status" value="1"/>
</dbReference>
<feature type="transmembrane region" description="Helical" evidence="19">
    <location>
        <begin position="367"/>
        <end position="391"/>
    </location>
</feature>
<evidence type="ECO:0000256" key="19">
    <source>
        <dbReference type="SAM" id="Phobius"/>
    </source>
</evidence>
<comment type="similarity">
    <text evidence="3 18">Belongs to the heme-copper respiratory oxidase family.</text>
</comment>
<keyword evidence="7 18" id="KW-0349">Heme</keyword>
<evidence type="ECO:0000256" key="4">
    <source>
        <dbReference type="ARBA" id="ARBA00012949"/>
    </source>
</evidence>
<feature type="transmembrane region" description="Helical" evidence="19">
    <location>
        <begin position="328"/>
        <end position="355"/>
    </location>
</feature>
<name>A0ABT3QXI6_9HYPH</name>
<organism evidence="21 22">
    <name type="scientific">Roseibium salinum</name>
    <dbReference type="NCBI Taxonomy" id="1604349"/>
    <lineage>
        <taxon>Bacteria</taxon>
        <taxon>Pseudomonadati</taxon>
        <taxon>Pseudomonadota</taxon>
        <taxon>Alphaproteobacteria</taxon>
        <taxon>Hyphomicrobiales</taxon>
        <taxon>Stappiaceae</taxon>
        <taxon>Roseibium</taxon>
    </lineage>
</organism>
<feature type="transmembrane region" description="Helical" evidence="19">
    <location>
        <begin position="296"/>
        <end position="316"/>
    </location>
</feature>
<keyword evidence="15" id="KW-0186">Copper</keyword>
<dbReference type="CDD" id="cd01662">
    <property type="entry name" value="Ubiquinol_Oxidase_I"/>
    <property type="match status" value="1"/>
</dbReference>
<evidence type="ECO:0000259" key="20">
    <source>
        <dbReference type="PROSITE" id="PS50855"/>
    </source>
</evidence>
<dbReference type="RefSeq" id="WP_265961248.1">
    <property type="nucleotide sequence ID" value="NZ_JAPEVI010000002.1"/>
</dbReference>
<evidence type="ECO:0000256" key="15">
    <source>
        <dbReference type="ARBA" id="ARBA00023008"/>
    </source>
</evidence>